<dbReference type="InterPro" id="IPR000182">
    <property type="entry name" value="GNAT_dom"/>
</dbReference>
<dbReference type="EMBL" id="UFXS01000001">
    <property type="protein sequence ID" value="STD59198.1"/>
    <property type="molecule type" value="Genomic_DNA"/>
</dbReference>
<dbReference type="Proteomes" id="UP000254737">
    <property type="component" value="Unassembled WGS sequence"/>
</dbReference>
<protein>
    <submittedName>
        <fullName evidence="2">Acetyltransferase (GNAT) family</fullName>
    </submittedName>
</protein>
<dbReference type="Gene3D" id="3.40.630.30">
    <property type="match status" value="1"/>
</dbReference>
<evidence type="ECO:0000313" key="3">
    <source>
        <dbReference type="Proteomes" id="UP000254737"/>
    </source>
</evidence>
<proteinExistence type="predicted"/>
<sequence>METGLNLRQAILNDADRIWEILQQAIEKRKEEGSNQWQNGYPNLDVVKNDISNGFGYIIENVDNLIIGYVAIIDEIEPAYTAIEGKWMNDDPYIVIHRLAVAQDVKIKGLGTWTMDEIEKIAIIKKIQNIKVDTNFDNIGMLRVFEKLGYHYCGEVYFDGSPRKAFQKIIQNLT</sequence>
<evidence type="ECO:0000313" key="2">
    <source>
        <dbReference type="EMBL" id="STD59198.1"/>
    </source>
</evidence>
<keyword evidence="2" id="KW-0808">Transferase</keyword>
<name>A0A376GHB7_9FLAO</name>
<dbReference type="SUPFAM" id="SSF55729">
    <property type="entry name" value="Acyl-CoA N-acyltransferases (Nat)"/>
    <property type="match status" value="1"/>
</dbReference>
<dbReference type="GO" id="GO:0016747">
    <property type="term" value="F:acyltransferase activity, transferring groups other than amino-acyl groups"/>
    <property type="evidence" value="ECO:0007669"/>
    <property type="project" value="InterPro"/>
</dbReference>
<evidence type="ECO:0000259" key="1">
    <source>
        <dbReference type="PROSITE" id="PS51186"/>
    </source>
</evidence>
<dbReference type="STRING" id="343874.GCA_000805695_02691"/>
<reference evidence="2 3" key="1">
    <citation type="submission" date="2018-06" db="EMBL/GenBank/DDBJ databases">
        <authorList>
            <consortium name="Pathogen Informatics"/>
            <person name="Doyle S."/>
        </authorList>
    </citation>
    <scope>NUCLEOTIDE SEQUENCE [LARGE SCALE GENOMIC DNA]</scope>
    <source>
        <strain evidence="2 3">NCTC13456</strain>
    </source>
</reference>
<dbReference type="Pfam" id="PF00583">
    <property type="entry name" value="Acetyltransf_1"/>
    <property type="match status" value="1"/>
</dbReference>
<dbReference type="InterPro" id="IPR016181">
    <property type="entry name" value="Acyl_CoA_acyltransferase"/>
</dbReference>
<dbReference type="PROSITE" id="PS51186">
    <property type="entry name" value="GNAT"/>
    <property type="match status" value="1"/>
</dbReference>
<accession>A0A376GHB7</accession>
<dbReference type="RefSeq" id="WP_115001191.1">
    <property type="nucleotide sequence ID" value="NZ_JAAGKM010000047.1"/>
</dbReference>
<dbReference type="AlphaFoldDB" id="A0A376GHB7"/>
<feature type="domain" description="N-acetyltransferase" evidence="1">
    <location>
        <begin position="5"/>
        <end position="173"/>
    </location>
</feature>
<gene>
    <name evidence="2" type="ORF">NCTC13456_02829</name>
</gene>
<organism evidence="2 3">
    <name type="scientific">Empedobacter falsenii</name>
    <dbReference type="NCBI Taxonomy" id="343874"/>
    <lineage>
        <taxon>Bacteria</taxon>
        <taxon>Pseudomonadati</taxon>
        <taxon>Bacteroidota</taxon>
        <taxon>Flavobacteriia</taxon>
        <taxon>Flavobacteriales</taxon>
        <taxon>Weeksellaceae</taxon>
        <taxon>Empedobacter</taxon>
    </lineage>
</organism>